<evidence type="ECO:0000313" key="3">
    <source>
        <dbReference type="Proteomes" id="UP000594873"/>
    </source>
</evidence>
<name>A0A7T2LMG4_9SPHN</name>
<accession>A0A7T2LMG4</accession>
<sequence>MKNNGLARPSDQALAVPVEPASGLAPTGFDPSRDWPLQARHQRLPKWARLELQAGMCAQISEEMAPDVRGAAKRVFGGNCTFSDDDLAMLEHFAAWAVDQGYRAEISDRRTIKNIARAQALRAMERDSDGSATAERPGTGLDPKDDSAGLEGIAQNQGDQQ</sequence>
<keyword evidence="3" id="KW-1185">Reference proteome</keyword>
<dbReference type="Proteomes" id="UP000594873">
    <property type="component" value="Chromosome"/>
</dbReference>
<gene>
    <name evidence="2" type="ORF">IC614_02835</name>
</gene>
<dbReference type="KEGG" id="sflv:IC614_02835"/>
<feature type="region of interest" description="Disordered" evidence="1">
    <location>
        <begin position="1"/>
        <end position="34"/>
    </location>
</feature>
<reference evidence="2 3" key="1">
    <citation type="submission" date="2020-11" db="EMBL/GenBank/DDBJ databases">
        <title>Genome seq and assembly of Sphingosinicella sp.</title>
        <authorList>
            <person name="Chhetri G."/>
        </authorList>
    </citation>
    <scope>NUCLEOTIDE SEQUENCE [LARGE SCALE GENOMIC DNA]</scope>
    <source>
        <strain evidence="2 3">UDD2</strain>
    </source>
</reference>
<dbReference type="RefSeq" id="WP_200972226.1">
    <property type="nucleotide sequence ID" value="NZ_CP065592.1"/>
</dbReference>
<dbReference type="EMBL" id="CP065592">
    <property type="protein sequence ID" value="QPQ55554.1"/>
    <property type="molecule type" value="Genomic_DNA"/>
</dbReference>
<dbReference type="AlphaFoldDB" id="A0A7T2LMG4"/>
<evidence type="ECO:0000313" key="2">
    <source>
        <dbReference type="EMBL" id="QPQ55554.1"/>
    </source>
</evidence>
<organism evidence="2 3">
    <name type="scientific">Allosphingosinicella flava</name>
    <dbReference type="NCBI Taxonomy" id="2771430"/>
    <lineage>
        <taxon>Bacteria</taxon>
        <taxon>Pseudomonadati</taxon>
        <taxon>Pseudomonadota</taxon>
        <taxon>Alphaproteobacteria</taxon>
        <taxon>Sphingomonadales</taxon>
        <taxon>Sphingomonadaceae</taxon>
        <taxon>Allosphingosinicella</taxon>
    </lineage>
</organism>
<protein>
    <submittedName>
        <fullName evidence="2">Uncharacterized protein</fullName>
    </submittedName>
</protein>
<feature type="region of interest" description="Disordered" evidence="1">
    <location>
        <begin position="122"/>
        <end position="161"/>
    </location>
</feature>
<evidence type="ECO:0000256" key="1">
    <source>
        <dbReference type="SAM" id="MobiDB-lite"/>
    </source>
</evidence>
<proteinExistence type="predicted"/>